<organism evidence="1 2">
    <name type="scientific">Peribacillus simplex</name>
    <dbReference type="NCBI Taxonomy" id="1478"/>
    <lineage>
        <taxon>Bacteria</taxon>
        <taxon>Bacillati</taxon>
        <taxon>Bacillota</taxon>
        <taxon>Bacilli</taxon>
        <taxon>Bacillales</taxon>
        <taxon>Bacillaceae</taxon>
        <taxon>Peribacillus</taxon>
    </lineage>
</organism>
<reference evidence="1" key="1">
    <citation type="submission" date="2023-06" db="EMBL/GenBank/DDBJ databases">
        <title>Comparative genomics of Bacillaceae isolates and their secondary metabolite potential.</title>
        <authorList>
            <person name="Song L."/>
            <person name="Nielsen L.J."/>
            <person name="Mohite O."/>
            <person name="Xu X."/>
            <person name="Weber T."/>
            <person name="Kovacs A.T."/>
        </authorList>
    </citation>
    <scope>NUCLEOTIDE SEQUENCE</scope>
    <source>
        <strain evidence="1">D8_B_37</strain>
    </source>
</reference>
<proteinExistence type="predicted"/>
<evidence type="ECO:0000313" key="1">
    <source>
        <dbReference type="EMBL" id="MDM5451810.1"/>
    </source>
</evidence>
<gene>
    <name evidence="1" type="ORF">QUF89_06280</name>
</gene>
<dbReference type="Gene3D" id="3.40.50.1820">
    <property type="entry name" value="alpha/beta hydrolase"/>
    <property type="match status" value="1"/>
</dbReference>
<dbReference type="RefSeq" id="WP_289319516.1">
    <property type="nucleotide sequence ID" value="NZ_JAUCEY010000008.1"/>
</dbReference>
<dbReference type="EMBL" id="JAUCEY010000008">
    <property type="protein sequence ID" value="MDM5451810.1"/>
    <property type="molecule type" value="Genomic_DNA"/>
</dbReference>
<protein>
    <submittedName>
        <fullName evidence="1">Alpha/beta hydrolase</fullName>
    </submittedName>
</protein>
<name>A0AAW7I712_9BACI</name>
<dbReference type="GO" id="GO:0016787">
    <property type="term" value="F:hydrolase activity"/>
    <property type="evidence" value="ECO:0007669"/>
    <property type="project" value="UniProtKB-KW"/>
</dbReference>
<dbReference type="AlphaFoldDB" id="A0AAW7I712"/>
<dbReference type="SUPFAM" id="SSF53474">
    <property type="entry name" value="alpha/beta-Hydrolases"/>
    <property type="match status" value="1"/>
</dbReference>
<dbReference type="InterPro" id="IPR029058">
    <property type="entry name" value="AB_hydrolase_fold"/>
</dbReference>
<accession>A0AAW7I712</accession>
<dbReference type="Proteomes" id="UP001234602">
    <property type="component" value="Unassembled WGS sequence"/>
</dbReference>
<keyword evidence="1" id="KW-0378">Hydrolase</keyword>
<evidence type="ECO:0000313" key="2">
    <source>
        <dbReference type="Proteomes" id="UP001234602"/>
    </source>
</evidence>
<sequence>MSSWIWEYFTHYHCIVPDLPEHGLSNYEMNFSIKGSAGEGIKLIEEKASGKKVILIGFSHSHVNEEYRIFA</sequence>
<comment type="caution">
    <text evidence="1">The sequence shown here is derived from an EMBL/GenBank/DDBJ whole genome shotgun (WGS) entry which is preliminary data.</text>
</comment>